<feature type="region of interest" description="Disordered" evidence="7">
    <location>
        <begin position="1"/>
        <end position="34"/>
    </location>
</feature>
<keyword evidence="4" id="KW-0234">DNA repair</keyword>
<evidence type="ECO:0000313" key="10">
    <source>
        <dbReference type="Proteomes" id="UP000002320"/>
    </source>
</evidence>
<dbReference type="STRING" id="7176.B0XED6"/>
<evidence type="ECO:0000256" key="4">
    <source>
        <dbReference type="ARBA" id="ARBA00023204"/>
    </source>
</evidence>
<dbReference type="KEGG" id="cqu:CpipJ_CPIJ017675"/>
<protein>
    <recommendedName>
        <fullName evidence="2">DNA repair protein SWI5 homolog</fullName>
    </recommendedName>
    <alternativeName>
        <fullName evidence="6">Protein SAE3 homolog</fullName>
    </alternativeName>
</protein>
<dbReference type="Gene3D" id="1.20.5.170">
    <property type="match status" value="1"/>
</dbReference>
<gene>
    <name evidence="9" type="primary">6051589</name>
    <name evidence="8" type="ORF">CpipJ_CPIJ017675</name>
</gene>
<evidence type="ECO:0000256" key="3">
    <source>
        <dbReference type="ARBA" id="ARBA00022763"/>
    </source>
</evidence>
<dbReference type="EnsemblMetazoa" id="CPIJ017675-RA">
    <property type="protein sequence ID" value="CPIJ017675-PA"/>
    <property type="gene ID" value="CPIJ017675"/>
</dbReference>
<dbReference type="GO" id="GO:0032798">
    <property type="term" value="C:Swi5-Sfr1 complex"/>
    <property type="evidence" value="ECO:0007669"/>
    <property type="project" value="TreeGrafter"/>
</dbReference>
<dbReference type="AlphaFoldDB" id="B0XED6"/>
<evidence type="ECO:0000313" key="9">
    <source>
        <dbReference type="EnsemblMetazoa" id="CPIJ017675-PA"/>
    </source>
</evidence>
<dbReference type="EMBL" id="DS232821">
    <property type="protein sequence ID" value="EDS25910.1"/>
    <property type="molecule type" value="Genomic_DNA"/>
</dbReference>
<sequence length="80" mass="9471">MDDDRKKTQDYARAEIESGQKRKQNDDDDAERKDKERLMELLHKYNDIKDATQRVLGALAVHEGVTVREMHRRYNLPLDS</sequence>
<dbReference type="eggNOG" id="ENOG502TA7X">
    <property type="taxonomic scope" value="Eukaryota"/>
</dbReference>
<evidence type="ECO:0000256" key="6">
    <source>
        <dbReference type="ARBA" id="ARBA00030081"/>
    </source>
</evidence>
<dbReference type="InterPro" id="IPR010760">
    <property type="entry name" value="DNA-repair_Swi5"/>
</dbReference>
<evidence type="ECO:0000256" key="1">
    <source>
        <dbReference type="ARBA" id="ARBA00008060"/>
    </source>
</evidence>
<comment type="similarity">
    <text evidence="1">Belongs to the SWI5/SAE3 family.</text>
</comment>
<dbReference type="InParanoid" id="B0XED6"/>
<accession>B0XED6</accession>
<name>B0XED6_CULQU</name>
<keyword evidence="10" id="KW-1185">Reference proteome</keyword>
<evidence type="ECO:0000256" key="5">
    <source>
        <dbReference type="ARBA" id="ARBA00025380"/>
    </source>
</evidence>
<dbReference type="VEuPathDB" id="VectorBase:CQUJHB011661"/>
<dbReference type="GO" id="GO:0000724">
    <property type="term" value="P:double-strand break repair via homologous recombination"/>
    <property type="evidence" value="ECO:0007669"/>
    <property type="project" value="TreeGrafter"/>
</dbReference>
<dbReference type="PANTHER" id="PTHR28529:SF2">
    <property type="entry name" value="DNA REPAIR PROTEIN SWI5 HOMOLOG"/>
    <property type="match status" value="1"/>
</dbReference>
<evidence type="ECO:0000256" key="2">
    <source>
        <dbReference type="ARBA" id="ARBA00019825"/>
    </source>
</evidence>
<comment type="function">
    <text evidence="5">Component of the swi5-sfr1 complex, a complex required for double-strand break repair via homologous recombination.</text>
</comment>
<dbReference type="OrthoDB" id="5839at2759"/>
<organism>
    <name type="scientific">Culex quinquefasciatus</name>
    <name type="common">Southern house mosquito</name>
    <name type="synonym">Culex pungens</name>
    <dbReference type="NCBI Taxonomy" id="7176"/>
    <lineage>
        <taxon>Eukaryota</taxon>
        <taxon>Metazoa</taxon>
        <taxon>Ecdysozoa</taxon>
        <taxon>Arthropoda</taxon>
        <taxon>Hexapoda</taxon>
        <taxon>Insecta</taxon>
        <taxon>Pterygota</taxon>
        <taxon>Neoptera</taxon>
        <taxon>Endopterygota</taxon>
        <taxon>Diptera</taxon>
        <taxon>Nematocera</taxon>
        <taxon>Culicoidea</taxon>
        <taxon>Culicidae</taxon>
        <taxon>Culicinae</taxon>
        <taxon>Culicini</taxon>
        <taxon>Culex</taxon>
        <taxon>Culex</taxon>
    </lineage>
</organism>
<dbReference type="GO" id="GO:0034974">
    <property type="term" value="C:Swi5-Swi2 complex"/>
    <property type="evidence" value="ECO:0007669"/>
    <property type="project" value="TreeGrafter"/>
</dbReference>
<dbReference type="HOGENOM" id="CLU_106110_4_0_1"/>
<dbReference type="Pfam" id="PF07061">
    <property type="entry name" value="Swi5"/>
    <property type="match status" value="1"/>
</dbReference>
<evidence type="ECO:0000313" key="8">
    <source>
        <dbReference type="EMBL" id="EDS25910.1"/>
    </source>
</evidence>
<evidence type="ECO:0000256" key="7">
    <source>
        <dbReference type="SAM" id="MobiDB-lite"/>
    </source>
</evidence>
<proteinExistence type="inferred from homology"/>
<reference evidence="9" key="2">
    <citation type="submission" date="2021-02" db="UniProtKB">
        <authorList>
            <consortium name="EnsemblMetazoa"/>
        </authorList>
    </citation>
    <scope>IDENTIFICATION</scope>
    <source>
        <strain evidence="9">JHB</strain>
    </source>
</reference>
<reference evidence="8" key="1">
    <citation type="submission" date="2007-03" db="EMBL/GenBank/DDBJ databases">
        <title>Annotation of Culex pipiens quinquefasciatus.</title>
        <authorList>
            <consortium name="The Broad Institute Genome Sequencing Platform"/>
            <person name="Atkinson P.W."/>
            <person name="Hemingway J."/>
            <person name="Christensen B.M."/>
            <person name="Higgs S."/>
            <person name="Kodira C."/>
            <person name="Hannick L."/>
            <person name="Megy K."/>
            <person name="O'Leary S."/>
            <person name="Pearson M."/>
            <person name="Haas B.J."/>
            <person name="Mauceli E."/>
            <person name="Wortman J.R."/>
            <person name="Lee N.H."/>
            <person name="Guigo R."/>
            <person name="Stanke M."/>
            <person name="Alvarado L."/>
            <person name="Amedeo P."/>
            <person name="Antoine C.H."/>
            <person name="Arensburger P."/>
            <person name="Bidwell S.L."/>
            <person name="Crawford M."/>
            <person name="Camaro F."/>
            <person name="Devon K."/>
            <person name="Engels R."/>
            <person name="Hammond M."/>
            <person name="Howarth C."/>
            <person name="Koehrsen M."/>
            <person name="Lawson D."/>
            <person name="Montgomery P."/>
            <person name="Nene V."/>
            <person name="Nusbaum C."/>
            <person name="Puiu D."/>
            <person name="Romero-Severson J."/>
            <person name="Severson D.W."/>
            <person name="Shumway M."/>
            <person name="Sisk P."/>
            <person name="Stolte C."/>
            <person name="Zeng Q."/>
            <person name="Eisenstadt E."/>
            <person name="Fraser-Liggett C."/>
            <person name="Strausberg R."/>
            <person name="Galagan J."/>
            <person name="Birren B."/>
            <person name="Collins F.H."/>
        </authorList>
    </citation>
    <scope>NUCLEOTIDE SEQUENCE [LARGE SCALE GENOMIC DNA]</scope>
    <source>
        <strain evidence="8">JHB</strain>
    </source>
</reference>
<keyword evidence="3" id="KW-0227">DNA damage</keyword>
<dbReference type="VEuPathDB" id="VectorBase:CPIJ017675"/>
<dbReference type="PANTHER" id="PTHR28529">
    <property type="entry name" value="DNA REPAIR PROTEIN SWI5 HOMOLOG"/>
    <property type="match status" value="1"/>
</dbReference>
<dbReference type="Proteomes" id="UP000002320">
    <property type="component" value="Unassembled WGS sequence"/>
</dbReference>